<keyword evidence="3" id="KW-0804">Transcription</keyword>
<dbReference type="EMBL" id="BAAADJ010000002">
    <property type="protein sequence ID" value="GAA0314561.1"/>
    <property type="molecule type" value="Genomic_DNA"/>
</dbReference>
<dbReference type="PANTHER" id="PTHR30146:SF109">
    <property type="entry name" value="HTH-TYPE TRANSCRIPTIONAL REGULATOR GALS"/>
    <property type="match status" value="1"/>
</dbReference>
<dbReference type="SUPFAM" id="SSF47413">
    <property type="entry name" value="lambda repressor-like DNA-binding domains"/>
    <property type="match status" value="1"/>
</dbReference>
<dbReference type="InterPro" id="IPR028082">
    <property type="entry name" value="Peripla_BP_I"/>
</dbReference>
<evidence type="ECO:0000313" key="6">
    <source>
        <dbReference type="Proteomes" id="UP001500782"/>
    </source>
</evidence>
<dbReference type="Gene3D" id="3.40.50.2300">
    <property type="match status" value="2"/>
</dbReference>
<evidence type="ECO:0000256" key="2">
    <source>
        <dbReference type="ARBA" id="ARBA00023125"/>
    </source>
</evidence>
<gene>
    <name evidence="5" type="primary">malR</name>
    <name evidence="5" type="ORF">GCM10008967_01350</name>
</gene>
<dbReference type="InterPro" id="IPR046335">
    <property type="entry name" value="LacI/GalR-like_sensor"/>
</dbReference>
<dbReference type="InterPro" id="IPR010982">
    <property type="entry name" value="Lambda_DNA-bd_dom_sf"/>
</dbReference>
<evidence type="ECO:0000313" key="5">
    <source>
        <dbReference type="EMBL" id="GAA0314561.1"/>
    </source>
</evidence>
<accession>A0ABN0VQ98</accession>
<keyword evidence="6" id="KW-1185">Reference proteome</keyword>
<dbReference type="Proteomes" id="UP001500782">
    <property type="component" value="Unassembled WGS sequence"/>
</dbReference>
<organism evidence="5 6">
    <name type="scientific">Bacillus carboniphilus</name>
    <dbReference type="NCBI Taxonomy" id="86663"/>
    <lineage>
        <taxon>Bacteria</taxon>
        <taxon>Bacillati</taxon>
        <taxon>Bacillota</taxon>
        <taxon>Bacilli</taxon>
        <taxon>Bacillales</taxon>
        <taxon>Bacillaceae</taxon>
        <taxon>Bacillus</taxon>
    </lineage>
</organism>
<dbReference type="RefSeq" id="WP_343795424.1">
    <property type="nucleotide sequence ID" value="NZ_BAAADJ010000002.1"/>
</dbReference>
<comment type="caution">
    <text evidence="5">The sequence shown here is derived from an EMBL/GenBank/DDBJ whole genome shotgun (WGS) entry which is preliminary data.</text>
</comment>
<keyword evidence="1" id="KW-0805">Transcription regulation</keyword>
<name>A0ABN0VQ98_9BACI</name>
<evidence type="ECO:0000259" key="4">
    <source>
        <dbReference type="PROSITE" id="PS50932"/>
    </source>
</evidence>
<feature type="domain" description="HTH lacI-type" evidence="4">
    <location>
        <begin position="3"/>
        <end position="57"/>
    </location>
</feature>
<dbReference type="Pfam" id="PF13377">
    <property type="entry name" value="Peripla_BP_3"/>
    <property type="match status" value="1"/>
</dbReference>
<sequence>MTVTIKDVAKLAGVSPSTVSRVIADSSRISEKTKIKVREAMQQLGYHPNMIARSLASQSTQTIGLVAPSSTDLVFQNPFFPTVLRGISEGAHTKQYSIHMTTGKTEKEIYDDVVKMVQGRRVDGVILLYSKVEDRVLSYLRERNFPFVVIGKPFKHVEEITHIDNDNFRAAKDVTEHLLRLGHERVAFVGGNLNFVVTVDRVLGYEKALRNAGISLRNEYVIHEEFLREGGQEAVNALLSLEDPPTALVVSDDLMALGVLNSLNELGIQVPKDISVVSFNNVMLAEMSRPPLTSVDINIFDLGFEAARNLMQMIENPKEPVKRVIIPYNLVKRSSCGPVESAIVEST</sequence>
<dbReference type="Gene3D" id="1.10.260.40">
    <property type="entry name" value="lambda repressor-like DNA-binding domains"/>
    <property type="match status" value="1"/>
</dbReference>
<dbReference type="SUPFAM" id="SSF53822">
    <property type="entry name" value="Periplasmic binding protein-like I"/>
    <property type="match status" value="1"/>
</dbReference>
<dbReference type="SMART" id="SM00354">
    <property type="entry name" value="HTH_LACI"/>
    <property type="match status" value="1"/>
</dbReference>
<evidence type="ECO:0000256" key="1">
    <source>
        <dbReference type="ARBA" id="ARBA00023015"/>
    </source>
</evidence>
<reference evidence="5 6" key="1">
    <citation type="journal article" date="2019" name="Int. J. Syst. Evol. Microbiol.">
        <title>The Global Catalogue of Microorganisms (GCM) 10K type strain sequencing project: providing services to taxonomists for standard genome sequencing and annotation.</title>
        <authorList>
            <consortium name="The Broad Institute Genomics Platform"/>
            <consortium name="The Broad Institute Genome Sequencing Center for Infectious Disease"/>
            <person name="Wu L."/>
            <person name="Ma J."/>
        </authorList>
    </citation>
    <scope>NUCLEOTIDE SEQUENCE [LARGE SCALE GENOMIC DNA]</scope>
    <source>
        <strain evidence="5 6">JCM 9731</strain>
    </source>
</reference>
<dbReference type="PROSITE" id="PS00356">
    <property type="entry name" value="HTH_LACI_1"/>
    <property type="match status" value="1"/>
</dbReference>
<dbReference type="PRINTS" id="PR00036">
    <property type="entry name" value="HTHLACI"/>
</dbReference>
<protein>
    <submittedName>
        <fullName evidence="5">Maltose operon transcriptional repressor MalR</fullName>
    </submittedName>
</protein>
<dbReference type="CDD" id="cd06294">
    <property type="entry name" value="PBP1_MalR-like"/>
    <property type="match status" value="1"/>
</dbReference>
<evidence type="ECO:0000256" key="3">
    <source>
        <dbReference type="ARBA" id="ARBA00023163"/>
    </source>
</evidence>
<dbReference type="Pfam" id="PF00356">
    <property type="entry name" value="LacI"/>
    <property type="match status" value="1"/>
</dbReference>
<keyword evidence="2" id="KW-0238">DNA-binding</keyword>
<dbReference type="PROSITE" id="PS50932">
    <property type="entry name" value="HTH_LACI_2"/>
    <property type="match status" value="1"/>
</dbReference>
<dbReference type="CDD" id="cd01392">
    <property type="entry name" value="HTH_LacI"/>
    <property type="match status" value="1"/>
</dbReference>
<dbReference type="PANTHER" id="PTHR30146">
    <property type="entry name" value="LACI-RELATED TRANSCRIPTIONAL REPRESSOR"/>
    <property type="match status" value="1"/>
</dbReference>
<proteinExistence type="predicted"/>
<dbReference type="InterPro" id="IPR000843">
    <property type="entry name" value="HTH_LacI"/>
</dbReference>